<dbReference type="Proteomes" id="UP000515204">
    <property type="component" value="Unplaced"/>
</dbReference>
<dbReference type="AlphaFoldDB" id="A0A6P3X1C2"/>
<dbReference type="GO" id="GO:0003824">
    <property type="term" value="F:catalytic activity"/>
    <property type="evidence" value="ECO:0007669"/>
    <property type="project" value="InterPro"/>
</dbReference>
<dbReference type="Gene3D" id="3.60.10.10">
    <property type="entry name" value="Endonuclease/exonuclease/phosphatase"/>
    <property type="match status" value="1"/>
</dbReference>
<protein>
    <submittedName>
        <fullName evidence="3">Uncharacterized protein LOC106743113</fullName>
    </submittedName>
</protein>
<sequence length="494" mass="54899">MVTPAILDRARQIRIGSVNSSAMNVDAAIAISSQTSVEIVDSSVPLLEARSTSLPALLIFTGIRVLQLNMRRSAVATGEDLHVRKQGSGYAFIGLGTEMRVAAVCAQLLWAAVVACNPEFQIMLISQINTTHCACAELRAPGFSFYVASCCFQFSDEIEGHLRNLEKVLRSLRGQRVLVGMDANAQSLLRGDRKLDDIGAMLQDFIRACGYKVLNVVGQPFTYWTSWGLSHIDVTLLSPSMSYDHNSLDIRLRVQKVRDREQRTTKTRFDTNREDWEKFVESLVDLSVSRFKILGLTLAEDAVKFADAFAGSFMDACQKQESVEPIRSAKLRVYRSSLREYTREARKARLGTWRKFVTEQGNPKPWGLVYKHQANKLRVDKVLSILRGGKSSIATLEETAAHPLVVQLPDDRENEDTLQQREVRDSAHHVLDTANDPLFTGAEIAAAVRSLANNKAPSLDLIKVSVLKAAYKAVAGQFIRLFNGCLQCGVFFSI</sequence>
<organism evidence="2 3">
    <name type="scientific">Dinoponera quadriceps</name>
    <name type="common">South American ant</name>
    <dbReference type="NCBI Taxonomy" id="609295"/>
    <lineage>
        <taxon>Eukaryota</taxon>
        <taxon>Metazoa</taxon>
        <taxon>Ecdysozoa</taxon>
        <taxon>Arthropoda</taxon>
        <taxon>Hexapoda</taxon>
        <taxon>Insecta</taxon>
        <taxon>Pterygota</taxon>
        <taxon>Neoptera</taxon>
        <taxon>Endopterygota</taxon>
        <taxon>Hymenoptera</taxon>
        <taxon>Apocrita</taxon>
        <taxon>Aculeata</taxon>
        <taxon>Formicoidea</taxon>
        <taxon>Formicidae</taxon>
        <taxon>Ponerinae</taxon>
        <taxon>Ponerini</taxon>
        <taxon>Dinoponera</taxon>
    </lineage>
</organism>
<dbReference type="InterPro" id="IPR036691">
    <property type="entry name" value="Endo/exonu/phosph_ase_sf"/>
</dbReference>
<dbReference type="InterPro" id="IPR005135">
    <property type="entry name" value="Endo/exonuclease/phosphatase"/>
</dbReference>
<dbReference type="Pfam" id="PF14529">
    <property type="entry name" value="Exo_endo_phos_2"/>
    <property type="match status" value="1"/>
</dbReference>
<evidence type="ECO:0000313" key="3">
    <source>
        <dbReference type="RefSeq" id="XP_014472135.1"/>
    </source>
</evidence>
<dbReference type="KEGG" id="dqu:106743113"/>
<gene>
    <name evidence="3" type="primary">LOC106743113</name>
</gene>
<feature type="domain" description="Endonuclease/exonuclease/phosphatase" evidence="1">
    <location>
        <begin position="147"/>
        <end position="244"/>
    </location>
</feature>
<proteinExistence type="predicted"/>
<name>A0A6P3X1C2_DINQU</name>
<reference evidence="3" key="1">
    <citation type="submission" date="2025-08" db="UniProtKB">
        <authorList>
            <consortium name="RefSeq"/>
        </authorList>
    </citation>
    <scope>IDENTIFICATION</scope>
</reference>
<accession>A0A6P3X1C2</accession>
<dbReference type="SUPFAM" id="SSF56219">
    <property type="entry name" value="DNase I-like"/>
    <property type="match status" value="1"/>
</dbReference>
<evidence type="ECO:0000259" key="1">
    <source>
        <dbReference type="Pfam" id="PF14529"/>
    </source>
</evidence>
<dbReference type="GeneID" id="106743113"/>
<dbReference type="OrthoDB" id="7554095at2759"/>
<evidence type="ECO:0000313" key="2">
    <source>
        <dbReference type="Proteomes" id="UP000515204"/>
    </source>
</evidence>
<keyword evidence="2" id="KW-1185">Reference proteome</keyword>
<dbReference type="RefSeq" id="XP_014472135.1">
    <property type="nucleotide sequence ID" value="XM_014616649.1"/>
</dbReference>